<dbReference type="GeneID" id="85451050"/>
<dbReference type="Proteomes" id="UP001224890">
    <property type="component" value="Unassembled WGS sequence"/>
</dbReference>
<evidence type="ECO:0000256" key="1">
    <source>
        <dbReference type="SAM" id="MobiDB-lite"/>
    </source>
</evidence>
<gene>
    <name evidence="2" type="ORF">BDP55DRAFT_287153</name>
</gene>
<feature type="region of interest" description="Disordered" evidence="1">
    <location>
        <begin position="354"/>
        <end position="374"/>
    </location>
</feature>
<evidence type="ECO:0000313" key="3">
    <source>
        <dbReference type="Proteomes" id="UP001224890"/>
    </source>
</evidence>
<sequence>MFHVQKSDDDQLSYHRVGETFSAFGGTQRWEQKVRSFCRWYVSNSQKSELPPRQRAKLLEQFHREIKRFETGEIEPMRLTADDTRNNMQKYTVDIPKSHAERFFWEALKQPILLAEKKIAEAASLGSQVKIILSGGSGKNSVVQAWLQTKCRSHGIPDPCCLYENLGKEDSWNISKGAAIATANRMSVRKAMAQGAAYGFQRGGYAPKHAWEEEVEVSLDSLRSRPWKRWCNGEARVKIICDPFLQKRKSHLSFSSCCDIIELPQPPKGYWQFTLRVVAEGDDLRLVVARDYMGHTGKKIYRQAPALNLPLYYDPSYCCCLIKTDADDEGCGLLVTESGEIMACPREPILESSIPRETVSSRKRKRTTSQNDKNIAARCEASDQLQRLKPSGHLPELKRARMSHYQTSADKPTSADVVEDAITVANSKFEDEPIILVRSDILDDTPYSSSERLVVDKRFWGKGFVADSEKYGRNHL</sequence>
<keyword evidence="3" id="KW-1185">Reference proteome</keyword>
<reference evidence="2" key="1">
    <citation type="submission" date="2021-06" db="EMBL/GenBank/DDBJ databases">
        <title>Comparative genomics, transcriptomics and evolutionary studies reveal genomic signatures of adaptation to plant cell wall in hemibiotrophic fungi.</title>
        <authorList>
            <consortium name="DOE Joint Genome Institute"/>
            <person name="Baroncelli R."/>
            <person name="Diaz J.F."/>
            <person name="Benocci T."/>
            <person name="Peng M."/>
            <person name="Battaglia E."/>
            <person name="Haridas S."/>
            <person name="Andreopoulos W."/>
            <person name="Labutti K."/>
            <person name="Pangilinan J."/>
            <person name="Floch G.L."/>
            <person name="Makela M.R."/>
            <person name="Henrissat B."/>
            <person name="Grigoriev I.V."/>
            <person name="Crouch J.A."/>
            <person name="De Vries R.P."/>
            <person name="Sukno S.A."/>
            <person name="Thon M.R."/>
        </authorList>
    </citation>
    <scope>NUCLEOTIDE SEQUENCE</scope>
    <source>
        <strain evidence="2">CBS 193.32</strain>
    </source>
</reference>
<dbReference type="EMBL" id="JAHMHR010000044">
    <property type="protein sequence ID" value="KAK1671755.1"/>
    <property type="molecule type" value="Genomic_DNA"/>
</dbReference>
<dbReference type="AlphaFoldDB" id="A0AAJ0ETY4"/>
<protein>
    <submittedName>
        <fullName evidence="2">Uncharacterized protein</fullName>
    </submittedName>
</protein>
<comment type="caution">
    <text evidence="2">The sequence shown here is derived from an EMBL/GenBank/DDBJ whole genome shotgun (WGS) entry which is preliminary data.</text>
</comment>
<name>A0AAJ0ETY4_9PEZI</name>
<dbReference type="RefSeq" id="XP_060425758.1">
    <property type="nucleotide sequence ID" value="XM_060566524.1"/>
</dbReference>
<evidence type="ECO:0000313" key="2">
    <source>
        <dbReference type="EMBL" id="KAK1671755.1"/>
    </source>
</evidence>
<accession>A0AAJ0ETY4</accession>
<organism evidence="2 3">
    <name type="scientific">Colletotrichum godetiae</name>
    <dbReference type="NCBI Taxonomy" id="1209918"/>
    <lineage>
        <taxon>Eukaryota</taxon>
        <taxon>Fungi</taxon>
        <taxon>Dikarya</taxon>
        <taxon>Ascomycota</taxon>
        <taxon>Pezizomycotina</taxon>
        <taxon>Sordariomycetes</taxon>
        <taxon>Hypocreomycetidae</taxon>
        <taxon>Glomerellales</taxon>
        <taxon>Glomerellaceae</taxon>
        <taxon>Colletotrichum</taxon>
        <taxon>Colletotrichum acutatum species complex</taxon>
    </lineage>
</organism>
<proteinExistence type="predicted"/>